<dbReference type="InterPro" id="IPR049449">
    <property type="entry name" value="TesB_ACOT8-like_N"/>
</dbReference>
<feature type="domain" description="Acyl-CoA thioesterase 2 C-terminal" evidence="4">
    <location>
        <begin position="143"/>
        <end position="244"/>
    </location>
</feature>
<feature type="region of interest" description="Disordered" evidence="3">
    <location>
        <begin position="314"/>
        <end position="356"/>
    </location>
</feature>
<keyword evidence="7" id="KW-1185">Reference proteome</keyword>
<accession>A0ABP7VD92</accession>
<keyword evidence="2" id="KW-0378">Hydrolase</keyword>
<gene>
    <name evidence="6" type="ORF">GCM10022214_17840</name>
</gene>
<evidence type="ECO:0008006" key="8">
    <source>
        <dbReference type="Google" id="ProtNLM"/>
    </source>
</evidence>
<feature type="domain" description="Acyl-CoA thioesterase-like N-terminal HotDog" evidence="5">
    <location>
        <begin position="30"/>
        <end position="108"/>
    </location>
</feature>
<dbReference type="InterPro" id="IPR029069">
    <property type="entry name" value="HotDog_dom_sf"/>
</dbReference>
<feature type="region of interest" description="Disordered" evidence="3">
    <location>
        <begin position="107"/>
        <end position="126"/>
    </location>
</feature>
<name>A0ABP7VD92_9ACTN</name>
<dbReference type="CDD" id="cd03444">
    <property type="entry name" value="Thioesterase_II_repeat1"/>
    <property type="match status" value="1"/>
</dbReference>
<dbReference type="PANTHER" id="PTHR11066:SF34">
    <property type="entry name" value="ACYL-COENZYME A THIOESTERASE 8"/>
    <property type="match status" value="1"/>
</dbReference>
<proteinExistence type="inferred from homology"/>
<dbReference type="InterPro" id="IPR025652">
    <property type="entry name" value="TesB_C"/>
</dbReference>
<dbReference type="PANTHER" id="PTHR11066">
    <property type="entry name" value="ACYL-COA THIOESTERASE"/>
    <property type="match status" value="1"/>
</dbReference>
<dbReference type="InterPro" id="IPR003703">
    <property type="entry name" value="Acyl_CoA_thio"/>
</dbReference>
<evidence type="ECO:0000256" key="1">
    <source>
        <dbReference type="ARBA" id="ARBA00006538"/>
    </source>
</evidence>
<dbReference type="Pfam" id="PF02551">
    <property type="entry name" value="Acyl_CoA_thio"/>
    <property type="match status" value="1"/>
</dbReference>
<dbReference type="EMBL" id="BAAAZG010000006">
    <property type="protein sequence ID" value="GAA4064403.1"/>
    <property type="molecule type" value="Genomic_DNA"/>
</dbReference>
<evidence type="ECO:0000256" key="2">
    <source>
        <dbReference type="ARBA" id="ARBA00022801"/>
    </source>
</evidence>
<dbReference type="Gene3D" id="2.40.160.210">
    <property type="entry name" value="Acyl-CoA thioesterase, double hotdog domain"/>
    <property type="match status" value="1"/>
</dbReference>
<evidence type="ECO:0000259" key="5">
    <source>
        <dbReference type="Pfam" id="PF13622"/>
    </source>
</evidence>
<evidence type="ECO:0000313" key="7">
    <source>
        <dbReference type="Proteomes" id="UP001500683"/>
    </source>
</evidence>
<dbReference type="SUPFAM" id="SSF54637">
    <property type="entry name" value="Thioesterase/thiol ester dehydrase-isomerase"/>
    <property type="match status" value="2"/>
</dbReference>
<evidence type="ECO:0000256" key="3">
    <source>
        <dbReference type="SAM" id="MobiDB-lite"/>
    </source>
</evidence>
<organism evidence="6 7">
    <name type="scientific">Actinomadura miaoliensis</name>
    <dbReference type="NCBI Taxonomy" id="430685"/>
    <lineage>
        <taxon>Bacteria</taxon>
        <taxon>Bacillati</taxon>
        <taxon>Actinomycetota</taxon>
        <taxon>Actinomycetes</taxon>
        <taxon>Streptosporangiales</taxon>
        <taxon>Thermomonosporaceae</taxon>
        <taxon>Actinomadura</taxon>
    </lineage>
</organism>
<dbReference type="RefSeq" id="WP_425549378.1">
    <property type="nucleotide sequence ID" value="NZ_BAAAZG010000006.1"/>
</dbReference>
<feature type="region of interest" description="Disordered" evidence="3">
    <location>
        <begin position="239"/>
        <end position="265"/>
    </location>
</feature>
<sequence length="379" mass="40979">MSDASPLWNPLHLERLDGDLFVAAPRGPGRGRLFGGQVVAQALRAAGLTIDGPRPVHSLHAYFIRPGLPADPVRFEVTRTRDGRAFSTRSVTARQEGKPIFEMITSFQDPEPGEDWQAPAPPSVPPPHDLRPVRLPLLFGDDQPVDIRPVIPSRPGAFPVSHPFWMRVTMPVGPDTASHACLLAYLSDIAVVRAARAPGPETRHGLRVSLDHSIWFHRPPRVDQWLLYSMRPVAHVGSRGLPRARYGPSTARSSPPSPRRPCYAPLPGLRDLRAGGWARKSSSAVLTSAGLPCCVLWPQPGSVTWAYSGGAGHARGQVSAGRSARPPGDVQPNLGSGHRRPSGLLARPDVRGVRGGPSDILDMSLYLRDSRRHGPCGGE</sequence>
<evidence type="ECO:0000313" key="6">
    <source>
        <dbReference type="EMBL" id="GAA4064403.1"/>
    </source>
</evidence>
<protein>
    <recommendedName>
        <fullName evidence="8">Acyl-CoA thioesterase II</fullName>
    </recommendedName>
</protein>
<dbReference type="CDD" id="cd03445">
    <property type="entry name" value="Thioesterase_II_repeat2"/>
    <property type="match status" value="1"/>
</dbReference>
<reference evidence="7" key="1">
    <citation type="journal article" date="2019" name="Int. J. Syst. Evol. Microbiol.">
        <title>The Global Catalogue of Microorganisms (GCM) 10K type strain sequencing project: providing services to taxonomists for standard genome sequencing and annotation.</title>
        <authorList>
            <consortium name="The Broad Institute Genomics Platform"/>
            <consortium name="The Broad Institute Genome Sequencing Center for Infectious Disease"/>
            <person name="Wu L."/>
            <person name="Ma J."/>
        </authorList>
    </citation>
    <scope>NUCLEOTIDE SEQUENCE [LARGE SCALE GENOMIC DNA]</scope>
    <source>
        <strain evidence="7">JCM 16702</strain>
    </source>
</reference>
<dbReference type="Proteomes" id="UP001500683">
    <property type="component" value="Unassembled WGS sequence"/>
</dbReference>
<comment type="similarity">
    <text evidence="1">Belongs to the C/M/P thioester hydrolase family.</text>
</comment>
<evidence type="ECO:0000259" key="4">
    <source>
        <dbReference type="Pfam" id="PF02551"/>
    </source>
</evidence>
<comment type="caution">
    <text evidence="6">The sequence shown here is derived from an EMBL/GenBank/DDBJ whole genome shotgun (WGS) entry which is preliminary data.</text>
</comment>
<dbReference type="Pfam" id="PF13622">
    <property type="entry name" value="4HBT_3"/>
    <property type="match status" value="1"/>
</dbReference>
<dbReference type="InterPro" id="IPR042171">
    <property type="entry name" value="Acyl-CoA_hotdog"/>
</dbReference>